<dbReference type="PANTHER" id="PTHR11108:SF1">
    <property type="entry name" value="FERROCHELATASE, MITOCHONDRIAL"/>
    <property type="match status" value="1"/>
</dbReference>
<keyword evidence="5 9" id="KW-0350">Heme biosynthesis</keyword>
<dbReference type="HAMAP" id="MF_00323">
    <property type="entry name" value="Ferrochelatase"/>
    <property type="match status" value="1"/>
</dbReference>
<keyword evidence="3 9" id="KW-0479">Metal-binding</keyword>
<dbReference type="GO" id="GO:0046872">
    <property type="term" value="F:metal ion binding"/>
    <property type="evidence" value="ECO:0007669"/>
    <property type="project" value="UniProtKB-KW"/>
</dbReference>
<evidence type="ECO:0000256" key="1">
    <source>
        <dbReference type="ARBA" id="ARBA00007718"/>
    </source>
</evidence>
<dbReference type="OrthoDB" id="9809741at2"/>
<evidence type="ECO:0000256" key="7">
    <source>
        <dbReference type="ARBA" id="ARBA00023244"/>
    </source>
</evidence>
<evidence type="ECO:0000256" key="9">
    <source>
        <dbReference type="HAMAP-Rule" id="MF_00323"/>
    </source>
</evidence>
<evidence type="ECO:0000313" key="11">
    <source>
        <dbReference type="EMBL" id="TFY96825.1"/>
    </source>
</evidence>
<evidence type="ECO:0000256" key="2">
    <source>
        <dbReference type="ARBA" id="ARBA00022490"/>
    </source>
</evidence>
<evidence type="ECO:0000256" key="8">
    <source>
        <dbReference type="ARBA" id="ARBA00024536"/>
    </source>
</evidence>
<dbReference type="NCBIfam" id="TIGR00109">
    <property type="entry name" value="hemH"/>
    <property type="match status" value="1"/>
</dbReference>
<dbReference type="Proteomes" id="UP000297564">
    <property type="component" value="Unassembled WGS sequence"/>
</dbReference>
<dbReference type="CDD" id="cd03411">
    <property type="entry name" value="Ferrochelatase_N"/>
    <property type="match status" value="1"/>
</dbReference>
<keyword evidence="4 9" id="KW-0408">Iron</keyword>
<feature type="binding site" evidence="9">
    <location>
        <position position="213"/>
    </location>
    <ligand>
        <name>Fe(2+)</name>
        <dbReference type="ChEBI" id="CHEBI:29033"/>
    </ligand>
</feature>
<dbReference type="Gene3D" id="3.40.50.1400">
    <property type="match status" value="2"/>
</dbReference>
<name>A0A4Z0BC73_9BURK</name>
<keyword evidence="7 9" id="KW-0627">Porphyrin biosynthesis</keyword>
<comment type="caution">
    <text evidence="11">The sequence shown here is derived from an EMBL/GenBank/DDBJ whole genome shotgun (WGS) entry which is preliminary data.</text>
</comment>
<dbReference type="EMBL" id="SMLL01000008">
    <property type="protein sequence ID" value="TFY96825.1"/>
    <property type="molecule type" value="Genomic_DNA"/>
</dbReference>
<comment type="subcellular location">
    <subcellularLocation>
        <location evidence="9 10">Cytoplasm</location>
    </subcellularLocation>
</comment>
<dbReference type="InterPro" id="IPR033644">
    <property type="entry name" value="Ferrochelatase_C"/>
</dbReference>
<evidence type="ECO:0000256" key="3">
    <source>
        <dbReference type="ARBA" id="ARBA00022723"/>
    </source>
</evidence>
<dbReference type="EC" id="4.98.1.1" evidence="9 10"/>
<dbReference type="InterPro" id="IPR033659">
    <property type="entry name" value="Ferrochelatase_N"/>
</dbReference>
<feature type="binding site" evidence="9">
    <location>
        <position position="294"/>
    </location>
    <ligand>
        <name>Fe(2+)</name>
        <dbReference type="ChEBI" id="CHEBI:29033"/>
    </ligand>
</feature>
<gene>
    <name evidence="9" type="primary">hemH</name>
    <name evidence="11" type="ORF">EZ242_19305</name>
</gene>
<organism evidence="11 12">
    <name type="scientific">Ramlibacter rhizophilus</name>
    <dbReference type="NCBI Taxonomy" id="1781167"/>
    <lineage>
        <taxon>Bacteria</taxon>
        <taxon>Pseudomonadati</taxon>
        <taxon>Pseudomonadota</taxon>
        <taxon>Betaproteobacteria</taxon>
        <taxon>Burkholderiales</taxon>
        <taxon>Comamonadaceae</taxon>
        <taxon>Ramlibacter</taxon>
    </lineage>
</organism>
<evidence type="ECO:0000256" key="10">
    <source>
        <dbReference type="RuleBase" id="RU000607"/>
    </source>
</evidence>
<comment type="function">
    <text evidence="9 10">Catalyzes the ferrous insertion into protoporphyrin IX.</text>
</comment>
<comment type="similarity">
    <text evidence="1 9 10">Belongs to the ferrochelatase family.</text>
</comment>
<dbReference type="GO" id="GO:0005737">
    <property type="term" value="C:cytoplasm"/>
    <property type="evidence" value="ECO:0007669"/>
    <property type="project" value="UniProtKB-SubCell"/>
</dbReference>
<evidence type="ECO:0000256" key="5">
    <source>
        <dbReference type="ARBA" id="ARBA00023133"/>
    </source>
</evidence>
<dbReference type="Pfam" id="PF00762">
    <property type="entry name" value="Ferrochelatase"/>
    <property type="match status" value="1"/>
</dbReference>
<protein>
    <recommendedName>
        <fullName evidence="9 10">Ferrochelatase</fullName>
        <ecNumber evidence="9 10">4.98.1.1</ecNumber>
    </recommendedName>
    <alternativeName>
        <fullName evidence="9">Heme synthase</fullName>
    </alternativeName>
    <alternativeName>
        <fullName evidence="9">Protoheme ferro-lyase</fullName>
    </alternativeName>
</protein>
<evidence type="ECO:0000313" key="12">
    <source>
        <dbReference type="Proteomes" id="UP000297564"/>
    </source>
</evidence>
<dbReference type="UniPathway" id="UPA00252">
    <property type="reaction ID" value="UER00325"/>
</dbReference>
<dbReference type="InterPro" id="IPR019772">
    <property type="entry name" value="Ferrochelatase_AS"/>
</dbReference>
<comment type="catalytic activity">
    <reaction evidence="8">
        <text>Fe-coproporphyrin III + 2 H(+) = coproporphyrin III + Fe(2+)</text>
        <dbReference type="Rhea" id="RHEA:49572"/>
        <dbReference type="ChEBI" id="CHEBI:15378"/>
        <dbReference type="ChEBI" id="CHEBI:29033"/>
        <dbReference type="ChEBI" id="CHEBI:68438"/>
        <dbReference type="ChEBI" id="CHEBI:131725"/>
        <dbReference type="EC" id="4.99.1.9"/>
    </reaction>
    <physiologicalReaction direction="right-to-left" evidence="8">
        <dbReference type="Rhea" id="RHEA:49574"/>
    </physiologicalReaction>
</comment>
<reference evidence="11 12" key="1">
    <citation type="submission" date="2019-03" db="EMBL/GenBank/DDBJ databases">
        <title>Ramlibacter rhizophilus CCTCC AB2015357, whole genome shotgun sequence.</title>
        <authorList>
            <person name="Zhang X."/>
            <person name="Feng G."/>
            <person name="Zhu H."/>
        </authorList>
    </citation>
    <scope>NUCLEOTIDE SEQUENCE [LARGE SCALE GENOMIC DNA]</scope>
    <source>
        <strain evidence="11 12">CCTCC AB2015357</strain>
    </source>
</reference>
<evidence type="ECO:0000256" key="4">
    <source>
        <dbReference type="ARBA" id="ARBA00023004"/>
    </source>
</evidence>
<dbReference type="FunFam" id="3.40.50.1400:FF:000002">
    <property type="entry name" value="Ferrochelatase"/>
    <property type="match status" value="1"/>
</dbReference>
<proteinExistence type="inferred from homology"/>
<comment type="pathway">
    <text evidence="9 10">Porphyrin-containing compound metabolism; protoheme biosynthesis; protoheme from protoporphyrin-IX: step 1/1.</text>
</comment>
<dbReference type="SUPFAM" id="SSF53800">
    <property type="entry name" value="Chelatase"/>
    <property type="match status" value="1"/>
</dbReference>
<dbReference type="RefSeq" id="WP_135286836.1">
    <property type="nucleotide sequence ID" value="NZ_SMLL01000008.1"/>
</dbReference>
<keyword evidence="2 9" id="KW-0963">Cytoplasm</keyword>
<keyword evidence="6 9" id="KW-0456">Lyase</keyword>
<dbReference type="AlphaFoldDB" id="A0A4Z0BC73"/>
<dbReference type="PROSITE" id="PS00534">
    <property type="entry name" value="FERROCHELATASE"/>
    <property type="match status" value="1"/>
</dbReference>
<dbReference type="InterPro" id="IPR001015">
    <property type="entry name" value="Ferrochelatase"/>
</dbReference>
<dbReference type="GO" id="GO:0006783">
    <property type="term" value="P:heme biosynthetic process"/>
    <property type="evidence" value="ECO:0007669"/>
    <property type="project" value="UniProtKB-UniRule"/>
</dbReference>
<comment type="catalytic activity">
    <reaction evidence="9 10">
        <text>heme b + 2 H(+) = protoporphyrin IX + Fe(2+)</text>
        <dbReference type="Rhea" id="RHEA:22584"/>
        <dbReference type="ChEBI" id="CHEBI:15378"/>
        <dbReference type="ChEBI" id="CHEBI:29033"/>
        <dbReference type="ChEBI" id="CHEBI:57306"/>
        <dbReference type="ChEBI" id="CHEBI:60344"/>
        <dbReference type="EC" id="4.98.1.1"/>
    </reaction>
</comment>
<dbReference type="PANTHER" id="PTHR11108">
    <property type="entry name" value="FERROCHELATASE"/>
    <property type="match status" value="1"/>
</dbReference>
<evidence type="ECO:0000256" key="6">
    <source>
        <dbReference type="ARBA" id="ARBA00023239"/>
    </source>
</evidence>
<sequence length="367" mass="39839">MPASPRFRPEPAFSHGRAARVGLLWCNLGTPDAPTTPAVRRYLREFLSDPRVVEIPRAAWLPLLHGVILPLRSSKSAAKYAGIWTPEGSPLMAHTLRQAQALGTELTARGHEVLVHPAMRYGQPAIGTQLDALKAAGATRILVLPAYPQYSGTTTASVVDAVSAWSAGVRTLPELRFVNRYHDDPGYIDALASGIERHWEAHGRGEHLLMSFHGVPERTLKLGDPYHCECHKTARLLAERLGLAPEAWTLSFQSRFGRAKWLEPYTEPTLQALARRGVKRVDVACPGFVADCLETLEEIGLEGKQAFLAAGGQQYGLVPCLNSAPDWIGALADLAERHLQGWPTRAAADAQALAASRNRALALGAAD</sequence>
<dbReference type="GO" id="GO:0004325">
    <property type="term" value="F:ferrochelatase activity"/>
    <property type="evidence" value="ECO:0007669"/>
    <property type="project" value="UniProtKB-UniRule"/>
</dbReference>
<accession>A0A4Z0BC73</accession>
<dbReference type="CDD" id="cd00419">
    <property type="entry name" value="Ferrochelatase_C"/>
    <property type="match status" value="1"/>
</dbReference>
<keyword evidence="12" id="KW-1185">Reference proteome</keyword>